<dbReference type="AlphaFoldDB" id="A0A9Q1QS18"/>
<keyword evidence="2" id="KW-1185">Reference proteome</keyword>
<reference evidence="1" key="1">
    <citation type="submission" date="2022-04" db="EMBL/GenBank/DDBJ databases">
        <title>Carnegiea gigantea Genome sequencing and assembly v2.</title>
        <authorList>
            <person name="Copetti D."/>
            <person name="Sanderson M.J."/>
            <person name="Burquez A."/>
            <person name="Wojciechowski M.F."/>
        </authorList>
    </citation>
    <scope>NUCLEOTIDE SEQUENCE</scope>
    <source>
        <strain evidence="1">SGP5-SGP5p</strain>
        <tissue evidence="1">Aerial part</tissue>
    </source>
</reference>
<proteinExistence type="predicted"/>
<accession>A0A9Q1QS18</accession>
<evidence type="ECO:0000313" key="1">
    <source>
        <dbReference type="EMBL" id="KAJ8451531.1"/>
    </source>
</evidence>
<dbReference type="EMBL" id="JAKOGI010000008">
    <property type="protein sequence ID" value="KAJ8451531.1"/>
    <property type="molecule type" value="Genomic_DNA"/>
</dbReference>
<evidence type="ECO:0000313" key="2">
    <source>
        <dbReference type="Proteomes" id="UP001153076"/>
    </source>
</evidence>
<protein>
    <submittedName>
        <fullName evidence="1">Uncharacterized protein</fullName>
    </submittedName>
</protein>
<gene>
    <name evidence="1" type="ORF">Cgig2_018165</name>
</gene>
<organism evidence="1 2">
    <name type="scientific">Carnegiea gigantea</name>
    <dbReference type="NCBI Taxonomy" id="171969"/>
    <lineage>
        <taxon>Eukaryota</taxon>
        <taxon>Viridiplantae</taxon>
        <taxon>Streptophyta</taxon>
        <taxon>Embryophyta</taxon>
        <taxon>Tracheophyta</taxon>
        <taxon>Spermatophyta</taxon>
        <taxon>Magnoliopsida</taxon>
        <taxon>eudicotyledons</taxon>
        <taxon>Gunneridae</taxon>
        <taxon>Pentapetalae</taxon>
        <taxon>Caryophyllales</taxon>
        <taxon>Cactineae</taxon>
        <taxon>Cactaceae</taxon>
        <taxon>Cactoideae</taxon>
        <taxon>Echinocereeae</taxon>
        <taxon>Carnegiea</taxon>
    </lineage>
</organism>
<dbReference type="Proteomes" id="UP001153076">
    <property type="component" value="Unassembled WGS sequence"/>
</dbReference>
<name>A0A9Q1QS18_9CARY</name>
<sequence>MYHHPRAFCIDSEAEKKSPLCVGIWSTESKHTAFLHFQRYQHVTRNFVGHVKSSFPVREFSLIQLVTSLLGAMHLRPLLPRKFHTSHGCGQPLRIWSMSSRSPWHTTQLIWLDRPHLHLFTLVSTLSCIASQANTSALWGALIFHSHFHEIASVDHCSCRMIDRADLMEKRPDVSSFQYRLSASCSPKTSKEAIFWRISGGSTSLRGPHLHPVLGSQ</sequence>
<comment type="caution">
    <text evidence="1">The sequence shown here is derived from an EMBL/GenBank/DDBJ whole genome shotgun (WGS) entry which is preliminary data.</text>
</comment>